<sequence length="71" mass="8048">MESLRDLTRARWRRPSHDGDTGGYCVEIVTVSRHVTICDFKDLDRPAFTFTRNAVTAFVRATASSESGTRR</sequence>
<evidence type="ECO:0000313" key="2">
    <source>
        <dbReference type="EMBL" id="REK86436.1"/>
    </source>
</evidence>
<gene>
    <name evidence="2" type="ORF">DY245_32625</name>
</gene>
<organism evidence="2 3">
    <name type="scientific">Streptomyces inhibens</name>
    <dbReference type="NCBI Taxonomy" id="2293571"/>
    <lineage>
        <taxon>Bacteria</taxon>
        <taxon>Bacillati</taxon>
        <taxon>Actinomycetota</taxon>
        <taxon>Actinomycetes</taxon>
        <taxon>Kitasatosporales</taxon>
        <taxon>Streptomycetaceae</taxon>
        <taxon>Streptomyces</taxon>
    </lineage>
</organism>
<proteinExistence type="predicted"/>
<name>A0A371PVD0_STRIH</name>
<dbReference type="EMBL" id="QUAC01000248">
    <property type="protein sequence ID" value="REK86436.1"/>
    <property type="molecule type" value="Genomic_DNA"/>
</dbReference>
<accession>A0A371PVD0</accession>
<dbReference type="AlphaFoldDB" id="A0A371PVD0"/>
<dbReference type="Proteomes" id="UP000262477">
    <property type="component" value="Unassembled WGS sequence"/>
</dbReference>
<feature type="domain" description="DUF397" evidence="1">
    <location>
        <begin position="10"/>
        <end position="61"/>
    </location>
</feature>
<comment type="caution">
    <text evidence="2">The sequence shown here is derived from an EMBL/GenBank/DDBJ whole genome shotgun (WGS) entry which is preliminary data.</text>
</comment>
<evidence type="ECO:0000259" key="1">
    <source>
        <dbReference type="Pfam" id="PF04149"/>
    </source>
</evidence>
<protein>
    <submittedName>
        <fullName evidence="2">DUF397 domain-containing protein</fullName>
    </submittedName>
</protein>
<dbReference type="OrthoDB" id="4570646at2"/>
<evidence type="ECO:0000313" key="3">
    <source>
        <dbReference type="Proteomes" id="UP000262477"/>
    </source>
</evidence>
<dbReference type="Pfam" id="PF04149">
    <property type="entry name" value="DUF397"/>
    <property type="match status" value="1"/>
</dbReference>
<keyword evidence="3" id="KW-1185">Reference proteome</keyword>
<reference evidence="2 3" key="1">
    <citation type="submission" date="2018-08" db="EMBL/GenBank/DDBJ databases">
        <title>Streptomyces NEAU-D10 sp. nov., a novel Actinomycete isolated from soil.</title>
        <authorList>
            <person name="Jin L."/>
        </authorList>
    </citation>
    <scope>NUCLEOTIDE SEQUENCE [LARGE SCALE GENOMIC DNA]</scope>
    <source>
        <strain evidence="2 3">NEAU-D10</strain>
    </source>
</reference>
<dbReference type="InterPro" id="IPR007278">
    <property type="entry name" value="DUF397"/>
</dbReference>